<dbReference type="PROSITE" id="PS50164">
    <property type="entry name" value="GIY_YIG"/>
    <property type="match status" value="1"/>
</dbReference>
<evidence type="ECO:0000256" key="4">
    <source>
        <dbReference type="ARBA" id="ARBA00022769"/>
    </source>
</evidence>
<keyword evidence="18" id="KW-1185">Reference proteome</keyword>
<evidence type="ECO:0000256" key="12">
    <source>
        <dbReference type="ARBA" id="ARBA00040756"/>
    </source>
</evidence>
<dbReference type="InterPro" id="IPR000305">
    <property type="entry name" value="GIY-YIG_endonuc"/>
</dbReference>
<proteinExistence type="predicted"/>
<keyword evidence="8" id="KW-0234">DNA repair</keyword>
<evidence type="ECO:0000256" key="3">
    <source>
        <dbReference type="ARBA" id="ARBA00022763"/>
    </source>
</evidence>
<keyword evidence="7" id="KW-0267">Excision nuclease</keyword>
<evidence type="ECO:0000256" key="6">
    <source>
        <dbReference type="ARBA" id="ARBA00022839"/>
    </source>
</evidence>
<dbReference type="GO" id="GO:0009432">
    <property type="term" value="P:SOS response"/>
    <property type="evidence" value="ECO:0007669"/>
    <property type="project" value="UniProtKB-KW"/>
</dbReference>
<dbReference type="InterPro" id="IPR013520">
    <property type="entry name" value="Ribonucl_H"/>
</dbReference>
<dbReference type="KEGG" id="ghl:GM160_08740"/>
<dbReference type="PANTHER" id="PTHR30562">
    <property type="entry name" value="UVRC/OXIDOREDUCTASE"/>
    <property type="match status" value="1"/>
</dbReference>
<evidence type="ECO:0000313" key="17">
    <source>
        <dbReference type="EMBL" id="QGT78972.1"/>
    </source>
</evidence>
<evidence type="ECO:0000256" key="15">
    <source>
        <dbReference type="ARBA" id="ARBA00049244"/>
    </source>
</evidence>
<gene>
    <name evidence="17" type="ORF">GM160_08740</name>
</gene>
<dbReference type="GO" id="GO:0006260">
    <property type="term" value="P:DNA replication"/>
    <property type="evidence" value="ECO:0007669"/>
    <property type="project" value="InterPro"/>
</dbReference>
<dbReference type="GO" id="GO:0004527">
    <property type="term" value="F:exonuclease activity"/>
    <property type="evidence" value="ECO:0007669"/>
    <property type="project" value="UniProtKB-KW"/>
</dbReference>
<dbReference type="Gene3D" id="3.40.1440.10">
    <property type="entry name" value="GIY-YIG endonuclease"/>
    <property type="match status" value="1"/>
</dbReference>
<dbReference type="InterPro" id="IPR050066">
    <property type="entry name" value="UvrABC_protein_C"/>
</dbReference>
<feature type="domain" description="GIY-YIG" evidence="16">
    <location>
        <begin position="246"/>
        <end position="324"/>
    </location>
</feature>
<dbReference type="InterPro" id="IPR036397">
    <property type="entry name" value="RNaseH_sf"/>
</dbReference>
<dbReference type="Proteomes" id="UP000427716">
    <property type="component" value="Chromosome"/>
</dbReference>
<comment type="catalytic activity">
    <reaction evidence="15">
        <text>DNA(n) + a 2'-deoxyribonucleoside 5'-triphosphate = DNA(n+1) + diphosphate</text>
        <dbReference type="Rhea" id="RHEA:22508"/>
        <dbReference type="Rhea" id="RHEA-COMP:17339"/>
        <dbReference type="Rhea" id="RHEA-COMP:17340"/>
        <dbReference type="ChEBI" id="CHEBI:33019"/>
        <dbReference type="ChEBI" id="CHEBI:61560"/>
        <dbReference type="ChEBI" id="CHEBI:173112"/>
        <dbReference type="EC" id="2.7.7.7"/>
    </reaction>
</comment>
<evidence type="ECO:0000256" key="10">
    <source>
        <dbReference type="ARBA" id="ARBA00025483"/>
    </source>
</evidence>
<evidence type="ECO:0000256" key="5">
    <source>
        <dbReference type="ARBA" id="ARBA00022801"/>
    </source>
</evidence>
<accession>A0A6I6DBC1</accession>
<sequence length="506" mass="56623">MRSPRSRRWTPSGPRSCACAWRPSTVDALTELLQPGTCIEALASLPAPFDRLAFVDIETTGTRPTRDRITEVAIIPVDHGVVGEPFQSLVDPGVAIPPTITRLTGISDDTVAGAPVFARLVDELRELLDGRWLVAHNARFDAGFLRNAFRAAGQVVPLRELCTVKLSRRLDRGERRHNLDALITRHALPVGDRHRAMGDCLALPALLARFVERDGVEAVLEALGRQHKRASTPPNLDPARLDAVPAVPGVYRFFGEEGALLYVGKSVNLRSRVRSHFADDHRSDREMRIAQQTHHIDWIETAGEIGALLTEAWLVKREQPIFNRRLRARRGLLAWYWDDESGEPPRLVQVDEVDPADLGRVHGVFRSRMKARERLGELAKEYRLCPQFLELENGAGRACFAHQIGQCGGLCAGREPELAHRLRLKQALGPLAFEAWPYPGAMAIRETREEREERHLFRHWRYLGTARTDADVAELLAAGDDHPLDIDMYRLAVDAIRGGAKVEPVE</sequence>
<comment type="subunit">
    <text evidence="11">DNA polymerase III contains a core (composed of alpha, epsilon and theta chains) that associates with a tau subunit. This core dimerizes to form the POLIII' complex. PolIII' associates with the gamma complex (composed of gamma, delta, delta', psi and chi chains) and with the beta chain to form the complete DNA polymerase III complex.</text>
</comment>
<dbReference type="GO" id="GO:0009380">
    <property type="term" value="C:excinuclease repair complex"/>
    <property type="evidence" value="ECO:0007669"/>
    <property type="project" value="TreeGrafter"/>
</dbReference>
<keyword evidence="6" id="KW-0269">Exonuclease</keyword>
<keyword evidence="9" id="KW-0742">SOS response</keyword>
<comment type="function">
    <text evidence="10">DNA polymerase III is a complex, multichain enzyme responsible for most of the replicative synthesis in bacteria. The epsilon subunit contain the editing function and is a proofreading 3'-5' exonuclease.</text>
</comment>
<dbReference type="SMART" id="SM00479">
    <property type="entry name" value="EXOIII"/>
    <property type="match status" value="1"/>
</dbReference>
<dbReference type="GO" id="GO:0006289">
    <property type="term" value="P:nucleotide-excision repair"/>
    <property type="evidence" value="ECO:0007669"/>
    <property type="project" value="InterPro"/>
</dbReference>
<dbReference type="CDD" id="cd06127">
    <property type="entry name" value="DEDDh"/>
    <property type="match status" value="1"/>
</dbReference>
<reference evidence="17 18" key="1">
    <citation type="submission" date="2019-11" db="EMBL/GenBank/DDBJ databases">
        <authorList>
            <person name="Zhang J."/>
            <person name="Sun C."/>
        </authorList>
    </citation>
    <scope>NUCLEOTIDE SEQUENCE [LARGE SCALE GENOMIC DNA]</scope>
    <source>
        <strain evidence="18">sp2</strain>
    </source>
</reference>
<dbReference type="CDD" id="cd10434">
    <property type="entry name" value="GIY-YIG_UvrC_Cho"/>
    <property type="match status" value="1"/>
</dbReference>
<evidence type="ECO:0000256" key="1">
    <source>
        <dbReference type="ARBA" id="ARBA00012417"/>
    </source>
</evidence>
<dbReference type="InterPro" id="IPR047296">
    <property type="entry name" value="GIY-YIG_UvrC_Cho"/>
</dbReference>
<dbReference type="Pfam" id="PF01541">
    <property type="entry name" value="GIY-YIG"/>
    <property type="match status" value="1"/>
</dbReference>
<keyword evidence="2" id="KW-0540">Nuclease</keyword>
<evidence type="ECO:0000259" key="16">
    <source>
        <dbReference type="PROSITE" id="PS50164"/>
    </source>
</evidence>
<dbReference type="InterPro" id="IPR035901">
    <property type="entry name" value="GIY-YIG_endonuc_sf"/>
</dbReference>
<dbReference type="FunFam" id="3.30.420.10:FF:000045">
    <property type="entry name" value="3'-5' exonuclease DinG"/>
    <property type="match status" value="1"/>
</dbReference>
<dbReference type="EMBL" id="CP046415">
    <property type="protein sequence ID" value="QGT78972.1"/>
    <property type="molecule type" value="Genomic_DNA"/>
</dbReference>
<dbReference type="GO" id="GO:0003887">
    <property type="term" value="F:DNA-directed DNA polymerase activity"/>
    <property type="evidence" value="ECO:0007669"/>
    <property type="project" value="UniProtKB-EC"/>
</dbReference>
<dbReference type="SUPFAM" id="SSF82771">
    <property type="entry name" value="GIY-YIG endonuclease"/>
    <property type="match status" value="1"/>
</dbReference>
<dbReference type="PANTHER" id="PTHR30562:SF10">
    <property type="entry name" value="EXCINUCLEASE CHO"/>
    <property type="match status" value="1"/>
</dbReference>
<evidence type="ECO:0000313" key="18">
    <source>
        <dbReference type="Proteomes" id="UP000427716"/>
    </source>
</evidence>
<evidence type="ECO:0000256" key="7">
    <source>
        <dbReference type="ARBA" id="ARBA00022881"/>
    </source>
</evidence>
<dbReference type="Gene3D" id="3.30.420.10">
    <property type="entry name" value="Ribonuclease H-like superfamily/Ribonuclease H"/>
    <property type="match status" value="1"/>
</dbReference>
<keyword evidence="4" id="KW-0228">DNA excision</keyword>
<dbReference type="EC" id="2.7.7.7" evidence="1"/>
<dbReference type="Pfam" id="PF00929">
    <property type="entry name" value="RNase_T"/>
    <property type="match status" value="1"/>
</dbReference>
<organism evidence="17 18">
    <name type="scientific">Guyparkeria halophila</name>
    <dbReference type="NCBI Taxonomy" id="47960"/>
    <lineage>
        <taxon>Bacteria</taxon>
        <taxon>Pseudomonadati</taxon>
        <taxon>Pseudomonadota</taxon>
        <taxon>Gammaproteobacteria</taxon>
        <taxon>Chromatiales</taxon>
        <taxon>Thioalkalibacteraceae</taxon>
        <taxon>Guyparkeria</taxon>
    </lineage>
</organism>
<dbReference type="SUPFAM" id="SSF53098">
    <property type="entry name" value="Ribonuclease H-like"/>
    <property type="match status" value="1"/>
</dbReference>
<evidence type="ECO:0000256" key="2">
    <source>
        <dbReference type="ARBA" id="ARBA00022722"/>
    </source>
</evidence>
<protein>
    <recommendedName>
        <fullName evidence="12">Excinuclease cho</fullName>
        <ecNumber evidence="1">2.7.7.7</ecNumber>
    </recommendedName>
    <alternativeName>
        <fullName evidence="14">Endonuclease cho</fullName>
    </alternativeName>
    <alternativeName>
        <fullName evidence="13">UvrC homolog protein</fullName>
    </alternativeName>
</protein>
<evidence type="ECO:0000256" key="8">
    <source>
        <dbReference type="ARBA" id="ARBA00023204"/>
    </source>
</evidence>
<name>A0A6I6DBC1_9GAMM</name>
<keyword evidence="3" id="KW-0227">DNA damage</keyword>
<keyword evidence="5" id="KW-0378">Hydrolase</keyword>
<dbReference type="InterPro" id="IPR006054">
    <property type="entry name" value="DnaQ"/>
</dbReference>
<evidence type="ECO:0000256" key="9">
    <source>
        <dbReference type="ARBA" id="ARBA00023236"/>
    </source>
</evidence>
<evidence type="ECO:0000256" key="14">
    <source>
        <dbReference type="ARBA" id="ARBA00042732"/>
    </source>
</evidence>
<dbReference type="GO" id="GO:0003677">
    <property type="term" value="F:DNA binding"/>
    <property type="evidence" value="ECO:0007669"/>
    <property type="project" value="InterPro"/>
</dbReference>
<evidence type="ECO:0000256" key="11">
    <source>
        <dbReference type="ARBA" id="ARBA00026073"/>
    </source>
</evidence>
<evidence type="ECO:0000256" key="13">
    <source>
        <dbReference type="ARBA" id="ARBA00042138"/>
    </source>
</evidence>
<dbReference type="NCBIfam" id="TIGR00573">
    <property type="entry name" value="dnaq"/>
    <property type="match status" value="1"/>
</dbReference>
<dbReference type="SMART" id="SM00465">
    <property type="entry name" value="GIYc"/>
    <property type="match status" value="1"/>
</dbReference>
<dbReference type="AlphaFoldDB" id="A0A6I6DBC1"/>
<dbReference type="InterPro" id="IPR012337">
    <property type="entry name" value="RNaseH-like_sf"/>
</dbReference>